<dbReference type="GeneID" id="71987275"/>
<dbReference type="RefSeq" id="XP_047763132.1">
    <property type="nucleotide sequence ID" value="XM_047906545.1"/>
</dbReference>
<name>A0A9Q8PAB3_PASFU</name>
<keyword evidence="2" id="KW-1185">Reference proteome</keyword>
<sequence length="301" mass="33903">MTIARKPIRHRAILVTFGPSEPRRCTSYLRDVLRALTAHGSLVEGDGEQASADRVHHCILSTKSAEEASAQSSKTLHGLTEEIKDAEEKITIYYGGHALQHRRSGWSWHADAKQQACEGHFPSFDPAPALQEFLREVYNDVLLIFHCPINIYRHLQFDLSPSVHFPDRSVQLVHLNMPWSANTNTNTGCEVSHRKSEAHRCFGGVVVNIPEFSESPTRQLANQLRTYVPGAATVHNLLDDLTHAAGAGLQAPYWRPILGKPEDFFLSNDVTVDSYQSALESARTTQLKRDFRLHKMCCWRL</sequence>
<evidence type="ECO:0000313" key="2">
    <source>
        <dbReference type="Proteomes" id="UP000756132"/>
    </source>
</evidence>
<reference evidence="1" key="2">
    <citation type="journal article" date="2022" name="Microb. Genom.">
        <title>A chromosome-scale genome assembly of the tomato pathogen Cladosporium fulvum reveals a compartmentalized genome architecture and the presence of a dispensable chromosome.</title>
        <authorList>
            <person name="Zaccaron A.Z."/>
            <person name="Chen L.H."/>
            <person name="Samaras A."/>
            <person name="Stergiopoulos I."/>
        </authorList>
    </citation>
    <scope>NUCLEOTIDE SEQUENCE</scope>
    <source>
        <strain evidence="1">Race5_Kim</strain>
    </source>
</reference>
<organism evidence="1 2">
    <name type="scientific">Passalora fulva</name>
    <name type="common">Tomato leaf mold</name>
    <name type="synonym">Cladosporium fulvum</name>
    <dbReference type="NCBI Taxonomy" id="5499"/>
    <lineage>
        <taxon>Eukaryota</taxon>
        <taxon>Fungi</taxon>
        <taxon>Dikarya</taxon>
        <taxon>Ascomycota</taxon>
        <taxon>Pezizomycotina</taxon>
        <taxon>Dothideomycetes</taxon>
        <taxon>Dothideomycetidae</taxon>
        <taxon>Mycosphaerellales</taxon>
        <taxon>Mycosphaerellaceae</taxon>
        <taxon>Fulvia</taxon>
    </lineage>
</organism>
<dbReference type="Proteomes" id="UP000756132">
    <property type="component" value="Chromosome 6"/>
</dbReference>
<dbReference type="AlphaFoldDB" id="A0A9Q8PAB3"/>
<proteinExistence type="predicted"/>
<reference evidence="1" key="1">
    <citation type="submission" date="2021-12" db="EMBL/GenBank/DDBJ databases">
        <authorList>
            <person name="Zaccaron A."/>
            <person name="Stergiopoulos I."/>
        </authorList>
    </citation>
    <scope>NUCLEOTIDE SEQUENCE</scope>
    <source>
        <strain evidence="1">Race5_Kim</strain>
    </source>
</reference>
<dbReference type="KEGG" id="ffu:CLAFUR5_07397"/>
<accession>A0A9Q8PAB3</accession>
<gene>
    <name evidence="1" type="ORF">CLAFUR5_07397</name>
</gene>
<evidence type="ECO:0000313" key="1">
    <source>
        <dbReference type="EMBL" id="UJO18766.1"/>
    </source>
</evidence>
<protein>
    <submittedName>
        <fullName evidence="1">Uncharacterized protein</fullName>
    </submittedName>
</protein>
<dbReference type="EMBL" id="CP090168">
    <property type="protein sequence ID" value="UJO18766.1"/>
    <property type="molecule type" value="Genomic_DNA"/>
</dbReference>